<evidence type="ECO:0000256" key="2">
    <source>
        <dbReference type="SAM" id="SignalP"/>
    </source>
</evidence>
<dbReference type="AlphaFoldDB" id="A0A2W5PA12"/>
<sequence length="443" mass="45854">MSMGKALVVAGVALAAYGAGDAGMAPRTAMAQAAEMRSTTIAQAPAARATGSTALADPGAPRPSAGDDAASYRAMAADIGKAAGIEYRYGPGPAAYGTTGNGGLPTWSKRADHGFVSDRQGGKRGCDPAFCGTWQVGTWSNEVGDFASNVGHVAYIPDSPSQRLGVAGLGISSSSNEVFSQRPELMWVYYGGGLDEISALAYRRAGTPIGNPVGVARCEGRPGWCMNSLMVFDNGFIGFAQSNTSTNKASARLAPGKVPTAAAVTNSNEFALISVWDTVNLRGEVAVVALAGLCEGCTPAKPASPASWWGEWQGLYPGLPNLGNTAYMKVLGYVPLPADMKAPTGISVTTGVNRTAYLPAGVPGRESTFDLPLNKAGNRATFRTGGRNFNTYAKGGVAVVVSKSEQKVAFLDLRPLFAYYQSMYFGSDADYSVTTSVGPADSQ</sequence>
<proteinExistence type="predicted"/>
<feature type="chain" id="PRO_5016089772" description="SCP domain-containing protein" evidence="2">
    <location>
        <begin position="22"/>
        <end position="443"/>
    </location>
</feature>
<feature type="region of interest" description="Disordered" evidence="1">
    <location>
        <begin position="44"/>
        <end position="68"/>
    </location>
</feature>
<gene>
    <name evidence="3" type="ORF">DI563_28230</name>
</gene>
<feature type="non-terminal residue" evidence="3">
    <location>
        <position position="443"/>
    </location>
</feature>
<evidence type="ECO:0000313" key="4">
    <source>
        <dbReference type="Proteomes" id="UP000249135"/>
    </source>
</evidence>
<evidence type="ECO:0008006" key="5">
    <source>
        <dbReference type="Google" id="ProtNLM"/>
    </source>
</evidence>
<organism evidence="3 4">
    <name type="scientific">Variovorax paradoxus</name>
    <dbReference type="NCBI Taxonomy" id="34073"/>
    <lineage>
        <taxon>Bacteria</taxon>
        <taxon>Pseudomonadati</taxon>
        <taxon>Pseudomonadota</taxon>
        <taxon>Betaproteobacteria</taxon>
        <taxon>Burkholderiales</taxon>
        <taxon>Comamonadaceae</taxon>
        <taxon>Variovorax</taxon>
    </lineage>
</organism>
<dbReference type="EMBL" id="QFPP01000622">
    <property type="protein sequence ID" value="PZQ62612.1"/>
    <property type="molecule type" value="Genomic_DNA"/>
</dbReference>
<reference evidence="3 4" key="1">
    <citation type="submission" date="2017-08" db="EMBL/GenBank/DDBJ databases">
        <title>Infants hospitalized years apart are colonized by the same room-sourced microbial strains.</title>
        <authorList>
            <person name="Brooks B."/>
            <person name="Olm M.R."/>
            <person name="Firek B.A."/>
            <person name="Baker R."/>
            <person name="Thomas B.C."/>
            <person name="Morowitz M.J."/>
            <person name="Banfield J.F."/>
        </authorList>
    </citation>
    <scope>NUCLEOTIDE SEQUENCE [LARGE SCALE GENOMIC DNA]</scope>
    <source>
        <strain evidence="3">S2_005_003_R2_41</strain>
    </source>
</reference>
<protein>
    <recommendedName>
        <fullName evidence="5">SCP domain-containing protein</fullName>
    </recommendedName>
</protein>
<evidence type="ECO:0000256" key="1">
    <source>
        <dbReference type="SAM" id="MobiDB-lite"/>
    </source>
</evidence>
<evidence type="ECO:0000313" key="3">
    <source>
        <dbReference type="EMBL" id="PZQ62612.1"/>
    </source>
</evidence>
<dbReference type="Proteomes" id="UP000249135">
    <property type="component" value="Unassembled WGS sequence"/>
</dbReference>
<name>A0A2W5PA12_VARPD</name>
<comment type="caution">
    <text evidence="3">The sequence shown here is derived from an EMBL/GenBank/DDBJ whole genome shotgun (WGS) entry which is preliminary data.</text>
</comment>
<accession>A0A2W5PA12</accession>
<feature type="signal peptide" evidence="2">
    <location>
        <begin position="1"/>
        <end position="21"/>
    </location>
</feature>
<keyword evidence="2" id="KW-0732">Signal</keyword>